<keyword evidence="2 5" id="KW-0238">DNA-binding</keyword>
<evidence type="ECO:0000313" key="9">
    <source>
        <dbReference type="EMBL" id="CAF1073477.1"/>
    </source>
</evidence>
<gene>
    <name evidence="10" type="ORF">EDS130_LOCUS44857</name>
    <name evidence="9" type="ORF">XAT740_LOCUS16941</name>
</gene>
<evidence type="ECO:0000256" key="3">
    <source>
        <dbReference type="ARBA" id="ARBA00023155"/>
    </source>
</evidence>
<evidence type="ECO:0000313" key="11">
    <source>
        <dbReference type="Proteomes" id="UP000663828"/>
    </source>
</evidence>
<comment type="caution">
    <text evidence="9">The sequence shown here is derived from an EMBL/GenBank/DDBJ whole genome shotgun (WGS) entry which is preliminary data.</text>
</comment>
<proteinExistence type="predicted"/>
<dbReference type="Proteomes" id="UP000663852">
    <property type="component" value="Unassembled WGS sequence"/>
</dbReference>
<evidence type="ECO:0000259" key="8">
    <source>
        <dbReference type="PROSITE" id="PS50071"/>
    </source>
</evidence>
<dbReference type="GO" id="GO:0000977">
    <property type="term" value="F:RNA polymerase II transcription regulatory region sequence-specific DNA binding"/>
    <property type="evidence" value="ECO:0007669"/>
    <property type="project" value="TreeGrafter"/>
</dbReference>
<keyword evidence="4 5" id="KW-0539">Nucleus</keyword>
<feature type="domain" description="Homeobox" evidence="8">
    <location>
        <begin position="29"/>
        <end position="80"/>
    </location>
</feature>
<dbReference type="SUPFAM" id="SSF46689">
    <property type="entry name" value="Homeodomain-like"/>
    <property type="match status" value="1"/>
</dbReference>
<dbReference type="GO" id="GO:0000981">
    <property type="term" value="F:DNA-binding transcription factor activity, RNA polymerase II-specific"/>
    <property type="evidence" value="ECO:0007669"/>
    <property type="project" value="InterPro"/>
</dbReference>
<dbReference type="PANTHER" id="PTHR24329">
    <property type="entry name" value="HOMEOBOX PROTEIN ARISTALESS"/>
    <property type="match status" value="1"/>
</dbReference>
<name>A0A814M407_ADIRI</name>
<comment type="subcellular location">
    <subcellularLocation>
        <location evidence="1 5 6">Nucleus</location>
    </subcellularLocation>
</comment>
<dbReference type="EMBL" id="CAJNOR010001094">
    <property type="protein sequence ID" value="CAF1073477.1"/>
    <property type="molecule type" value="Genomic_DNA"/>
</dbReference>
<dbReference type="Gene3D" id="1.10.10.60">
    <property type="entry name" value="Homeodomain-like"/>
    <property type="match status" value="1"/>
</dbReference>
<dbReference type="Proteomes" id="UP000663828">
    <property type="component" value="Unassembled WGS sequence"/>
</dbReference>
<dbReference type="InterPro" id="IPR001356">
    <property type="entry name" value="HD"/>
</dbReference>
<feature type="DNA-binding region" description="Homeobox" evidence="5">
    <location>
        <begin position="31"/>
        <end position="81"/>
    </location>
</feature>
<dbReference type="OrthoDB" id="6159439at2759"/>
<keyword evidence="3 5" id="KW-0371">Homeobox</keyword>
<keyword evidence="7" id="KW-0812">Transmembrane</keyword>
<dbReference type="AlphaFoldDB" id="A0A814M407"/>
<dbReference type="SMART" id="SM00389">
    <property type="entry name" value="HOX"/>
    <property type="match status" value="1"/>
</dbReference>
<evidence type="ECO:0000256" key="6">
    <source>
        <dbReference type="RuleBase" id="RU000682"/>
    </source>
</evidence>
<evidence type="ECO:0000256" key="5">
    <source>
        <dbReference type="PROSITE-ProRule" id="PRU00108"/>
    </source>
</evidence>
<dbReference type="InterPro" id="IPR009057">
    <property type="entry name" value="Homeodomain-like_sf"/>
</dbReference>
<evidence type="ECO:0000313" key="10">
    <source>
        <dbReference type="EMBL" id="CAF1534771.1"/>
    </source>
</evidence>
<evidence type="ECO:0000256" key="2">
    <source>
        <dbReference type="ARBA" id="ARBA00023125"/>
    </source>
</evidence>
<feature type="transmembrane region" description="Helical" evidence="7">
    <location>
        <begin position="134"/>
        <end position="154"/>
    </location>
</feature>
<dbReference type="GO" id="GO:0005634">
    <property type="term" value="C:nucleus"/>
    <property type="evidence" value="ECO:0007669"/>
    <property type="project" value="UniProtKB-SubCell"/>
</dbReference>
<dbReference type="InterPro" id="IPR050649">
    <property type="entry name" value="Paired_Homeobox_TFs"/>
</dbReference>
<evidence type="ECO:0000256" key="7">
    <source>
        <dbReference type="SAM" id="Phobius"/>
    </source>
</evidence>
<accession>A0A814M407</accession>
<keyword evidence="11" id="KW-1185">Reference proteome</keyword>
<dbReference type="CDD" id="cd00086">
    <property type="entry name" value="homeodomain"/>
    <property type="match status" value="1"/>
</dbReference>
<evidence type="ECO:0000256" key="4">
    <source>
        <dbReference type="ARBA" id="ARBA00023242"/>
    </source>
</evidence>
<dbReference type="InterPro" id="IPR017970">
    <property type="entry name" value="Homeobox_CS"/>
</dbReference>
<sequence length="155" mass="17601">MMKQSLSDKNVNGGVLRTRSTLPCNGRLFTQEQIDVLEPAFKVQHYPDILHREQLALELNVPEVRLQVWFQDRRKKFREVDKIVVSNPSEAMRPTGGSHCLLATSNSLERAKQYQPKLPTAPISADKISSAESFLVFAVAFVFLATFSFLKIFFS</sequence>
<organism evidence="9 11">
    <name type="scientific">Adineta ricciae</name>
    <name type="common">Rotifer</name>
    <dbReference type="NCBI Taxonomy" id="249248"/>
    <lineage>
        <taxon>Eukaryota</taxon>
        <taxon>Metazoa</taxon>
        <taxon>Spiralia</taxon>
        <taxon>Gnathifera</taxon>
        <taxon>Rotifera</taxon>
        <taxon>Eurotatoria</taxon>
        <taxon>Bdelloidea</taxon>
        <taxon>Adinetida</taxon>
        <taxon>Adinetidae</taxon>
        <taxon>Adineta</taxon>
    </lineage>
</organism>
<dbReference type="PANTHER" id="PTHR24329:SF543">
    <property type="entry name" value="FI01017P-RELATED"/>
    <property type="match status" value="1"/>
</dbReference>
<evidence type="ECO:0000256" key="1">
    <source>
        <dbReference type="ARBA" id="ARBA00004123"/>
    </source>
</evidence>
<reference evidence="9" key="1">
    <citation type="submission" date="2021-02" db="EMBL/GenBank/DDBJ databases">
        <authorList>
            <person name="Nowell W R."/>
        </authorList>
    </citation>
    <scope>NUCLEOTIDE SEQUENCE</scope>
</reference>
<keyword evidence="7" id="KW-0472">Membrane</keyword>
<protein>
    <recommendedName>
        <fullName evidence="8">Homeobox domain-containing protein</fullName>
    </recommendedName>
</protein>
<dbReference type="PROSITE" id="PS50071">
    <property type="entry name" value="HOMEOBOX_2"/>
    <property type="match status" value="1"/>
</dbReference>
<dbReference type="Pfam" id="PF00046">
    <property type="entry name" value="Homeodomain"/>
    <property type="match status" value="1"/>
</dbReference>
<dbReference type="EMBL" id="CAJNOJ010000939">
    <property type="protein sequence ID" value="CAF1534771.1"/>
    <property type="molecule type" value="Genomic_DNA"/>
</dbReference>
<keyword evidence="7" id="KW-1133">Transmembrane helix</keyword>
<dbReference type="PROSITE" id="PS00027">
    <property type="entry name" value="HOMEOBOX_1"/>
    <property type="match status" value="1"/>
</dbReference>